<feature type="chain" id="PRO_5046525726" evidence="1">
    <location>
        <begin position="21"/>
        <end position="669"/>
    </location>
</feature>
<protein>
    <submittedName>
        <fullName evidence="3">DUF3857 and transglutaminase domain-containing protein</fullName>
    </submittedName>
</protein>
<keyword evidence="1" id="KW-0732">Signal</keyword>
<dbReference type="Gene3D" id="3.10.620.30">
    <property type="match status" value="1"/>
</dbReference>
<evidence type="ECO:0000313" key="4">
    <source>
        <dbReference type="Proteomes" id="UP001059844"/>
    </source>
</evidence>
<evidence type="ECO:0000259" key="2">
    <source>
        <dbReference type="Pfam" id="PF01841"/>
    </source>
</evidence>
<proteinExistence type="predicted"/>
<dbReference type="RefSeq" id="WP_256552488.1">
    <property type="nucleotide sequence ID" value="NZ_CP101751.1"/>
</dbReference>
<evidence type="ECO:0000256" key="1">
    <source>
        <dbReference type="SAM" id="SignalP"/>
    </source>
</evidence>
<dbReference type="InterPro" id="IPR002931">
    <property type="entry name" value="Transglutaminase-like"/>
</dbReference>
<evidence type="ECO:0000313" key="3">
    <source>
        <dbReference type="EMBL" id="UUC46834.1"/>
    </source>
</evidence>
<organism evidence="3 4">
    <name type="scientific">Flavobacterium cerinum</name>
    <dbReference type="NCBI Taxonomy" id="2502784"/>
    <lineage>
        <taxon>Bacteria</taxon>
        <taxon>Pseudomonadati</taxon>
        <taxon>Bacteroidota</taxon>
        <taxon>Flavobacteriia</taxon>
        <taxon>Flavobacteriales</taxon>
        <taxon>Flavobacteriaceae</taxon>
        <taxon>Flavobacterium</taxon>
    </lineage>
</organism>
<sequence length="669" mass="76869">MKRKLVFQTLVLFLSLNAFAQKFELGKVSVEELKEAEHPKDPKAEAAVLYKKGRTYFEYNADKGFKTITEVETRIKIYKKEGYDWATFIINNYADSNKKESVSFSSAYTYNLVGGKIEKTKLKSEGIFVEKANNYWERNKIVFPNVKEQSIVEFKYTLESPFISTLKDWNFQMAIPVNHVEYMTQVPEYFIYKTQMKGALIPKTNKTSVSKTYTGKVTEKVNGDGGYKNVKSEVNINYIENQDTYVLKDVPAMADESYINNIDNYRSAILHELMSTKYPNEPYKDYSTDWETIVKNIYLGEFGSELGKRSYFEDDLNTILKGVTNPDEKIAIVFNFVKNRMNWNQYVGYFCEKGVRTAYKEKVGNTADINLILVAMLREAGIDVNPILLSTRDKGVAFFPNRNGYNYVIAGIQTPTGMMFLDATDKNVGPNILPFRALNWFGRVVRKDGSSDDVELVPTNLSKNVVNIMATLGNDGVLKGMYREQNFDYLAYVYRTQNGDLSEDKYLEKIEKTYPGLQIENYKVANKADIAKPVIEDYSFTHDGVVEKIGDKMYIDPMLFVAKTQNPFKQEKREYPVDFSFPNQEKYMINLTLPEGYKVESIPEAISMAMEEDMANYTFNITHAGNKIQLVVTLDTRWPIVPSTHYEGLKNFYKAIIAKETEKIVLKKA</sequence>
<name>A0ABY5IZT6_9FLAO</name>
<gene>
    <name evidence="3" type="ORF">NOX80_06435</name>
</gene>
<keyword evidence="4" id="KW-1185">Reference proteome</keyword>
<dbReference type="Gene3D" id="2.60.40.3140">
    <property type="match status" value="1"/>
</dbReference>
<dbReference type="Pfam" id="PF01841">
    <property type="entry name" value="Transglut_core"/>
    <property type="match status" value="1"/>
</dbReference>
<accession>A0ABY5IZT6</accession>
<reference evidence="3" key="1">
    <citation type="submission" date="2022-07" db="EMBL/GenBank/DDBJ databases">
        <title>Isolation, identification, and degradation of a PFOSA degrading strain from sewage treatment plant.</title>
        <authorList>
            <person name="Zhang L."/>
            <person name="Huo Y."/>
        </authorList>
    </citation>
    <scope>NUCLEOTIDE SEQUENCE</scope>
    <source>
        <strain evidence="3">C1</strain>
    </source>
</reference>
<feature type="domain" description="Transglutaminase-like" evidence="2">
    <location>
        <begin position="319"/>
        <end position="395"/>
    </location>
</feature>
<dbReference type="Gene3D" id="2.60.120.1130">
    <property type="match status" value="1"/>
</dbReference>
<feature type="signal peptide" evidence="1">
    <location>
        <begin position="1"/>
        <end position="20"/>
    </location>
</feature>
<dbReference type="Proteomes" id="UP001059844">
    <property type="component" value="Chromosome"/>
</dbReference>
<dbReference type="EMBL" id="CP101751">
    <property type="protein sequence ID" value="UUC46834.1"/>
    <property type="molecule type" value="Genomic_DNA"/>
</dbReference>